<dbReference type="PIRSF" id="PIRSF036767">
    <property type="entry name" value="ASM-like_PDE"/>
    <property type="match status" value="1"/>
</dbReference>
<keyword evidence="8" id="KW-1015">Disulfide bond</keyword>
<keyword evidence="9" id="KW-0325">Glycoprotein</keyword>
<dbReference type="CTD" id="20230813"/>
<keyword evidence="11" id="KW-0812">Transmembrane</keyword>
<feature type="binding site" evidence="10">
    <location>
        <position position="8"/>
    </location>
    <ligand>
        <name>Zn(2+)</name>
        <dbReference type="ChEBI" id="CHEBI:29105"/>
        <label>1</label>
    </ligand>
</feature>
<keyword evidence="11" id="KW-0472">Membrane</keyword>
<proteinExistence type="inferred from homology"/>
<dbReference type="InterPro" id="IPR041805">
    <property type="entry name" value="ASMase/PPN1_MPP"/>
</dbReference>
<keyword evidence="4 10" id="KW-0479">Metal-binding</keyword>
<evidence type="ECO:0000256" key="1">
    <source>
        <dbReference type="ARBA" id="ARBA00004613"/>
    </source>
</evidence>
<evidence type="ECO:0000256" key="5">
    <source>
        <dbReference type="ARBA" id="ARBA00022729"/>
    </source>
</evidence>
<dbReference type="AlphaFoldDB" id="V4B2C8"/>
<dbReference type="GO" id="GO:0046872">
    <property type="term" value="F:metal ion binding"/>
    <property type="evidence" value="ECO:0007669"/>
    <property type="project" value="UniProtKB-KW"/>
</dbReference>
<keyword evidence="7 10" id="KW-0862">Zinc</keyword>
<keyword evidence="15" id="KW-1185">Reference proteome</keyword>
<feature type="binding site" evidence="10">
    <location>
        <position position="259"/>
    </location>
    <ligand>
        <name>Zn(2+)</name>
        <dbReference type="ChEBI" id="CHEBI:29105"/>
        <label>2</label>
    </ligand>
</feature>
<dbReference type="PANTHER" id="PTHR10340">
    <property type="entry name" value="SPHINGOMYELIN PHOSPHODIESTERASE"/>
    <property type="match status" value="1"/>
</dbReference>
<accession>V4B2C8</accession>
<evidence type="ECO:0000256" key="4">
    <source>
        <dbReference type="ARBA" id="ARBA00022723"/>
    </source>
</evidence>
<dbReference type="InterPro" id="IPR004843">
    <property type="entry name" value="Calcineurin-like_PHP"/>
</dbReference>
<dbReference type="GO" id="GO:0016020">
    <property type="term" value="C:membrane"/>
    <property type="evidence" value="ECO:0007669"/>
    <property type="project" value="GOC"/>
</dbReference>
<dbReference type="HOGENOM" id="CLU_014743_0_2_1"/>
<comment type="similarity">
    <text evidence="2">Belongs to the acid sphingomyelinase family.</text>
</comment>
<dbReference type="Proteomes" id="UP000030746">
    <property type="component" value="Unassembled WGS sequence"/>
</dbReference>
<feature type="binding site" evidence="10">
    <location>
        <position position="115"/>
    </location>
    <ligand>
        <name>Zn(2+)</name>
        <dbReference type="ChEBI" id="CHEBI:29105"/>
        <label>2</label>
    </ligand>
</feature>
<evidence type="ECO:0000256" key="7">
    <source>
        <dbReference type="ARBA" id="ARBA00022833"/>
    </source>
</evidence>
<evidence type="ECO:0000256" key="6">
    <source>
        <dbReference type="ARBA" id="ARBA00022801"/>
    </source>
</evidence>
<feature type="transmembrane region" description="Helical" evidence="11">
    <location>
        <begin position="436"/>
        <end position="460"/>
    </location>
</feature>
<evidence type="ECO:0000313" key="15">
    <source>
        <dbReference type="Proteomes" id="UP000030746"/>
    </source>
</evidence>
<dbReference type="Pfam" id="PF19272">
    <property type="entry name" value="ASMase_C"/>
    <property type="match status" value="1"/>
</dbReference>
<protein>
    <submittedName>
        <fullName evidence="14">Uncharacterized protein</fullName>
    </submittedName>
</protein>
<evidence type="ECO:0000256" key="3">
    <source>
        <dbReference type="ARBA" id="ARBA00022525"/>
    </source>
</evidence>
<evidence type="ECO:0000313" key="14">
    <source>
        <dbReference type="EMBL" id="ESP00462.1"/>
    </source>
</evidence>
<dbReference type="GO" id="GO:0006685">
    <property type="term" value="P:sphingomyelin catabolic process"/>
    <property type="evidence" value="ECO:0007669"/>
    <property type="project" value="InterPro"/>
</dbReference>
<keyword evidence="5" id="KW-0732">Signal</keyword>
<gene>
    <name evidence="14" type="ORF">LOTGIDRAFT_112062</name>
</gene>
<dbReference type="PANTHER" id="PTHR10340:SF57">
    <property type="entry name" value="METALLOPHOS DOMAIN-CONTAINING PROTEIN"/>
    <property type="match status" value="1"/>
</dbReference>
<feature type="binding site" evidence="10">
    <location>
        <position position="74"/>
    </location>
    <ligand>
        <name>Zn(2+)</name>
        <dbReference type="ChEBI" id="CHEBI:29105"/>
        <label>2</label>
    </ligand>
</feature>
<evidence type="ECO:0000259" key="13">
    <source>
        <dbReference type="Pfam" id="PF19272"/>
    </source>
</evidence>
<dbReference type="InterPro" id="IPR029052">
    <property type="entry name" value="Metallo-depent_PP-like"/>
</dbReference>
<dbReference type="EMBL" id="KB200701">
    <property type="protein sequence ID" value="ESP00462.1"/>
    <property type="molecule type" value="Genomic_DNA"/>
</dbReference>
<feature type="domain" description="Sphingomyelin phosphodiesterase C-terminal" evidence="13">
    <location>
        <begin position="275"/>
        <end position="413"/>
    </location>
</feature>
<dbReference type="Pfam" id="PF00149">
    <property type="entry name" value="Metallophos"/>
    <property type="match status" value="1"/>
</dbReference>
<dbReference type="SUPFAM" id="SSF56300">
    <property type="entry name" value="Metallo-dependent phosphatases"/>
    <property type="match status" value="1"/>
</dbReference>
<feature type="non-terminal residue" evidence="14">
    <location>
        <position position="1"/>
    </location>
</feature>
<feature type="binding site" evidence="10">
    <location>
        <position position="74"/>
    </location>
    <ligand>
        <name>Zn(2+)</name>
        <dbReference type="ChEBI" id="CHEBI:29105"/>
        <label>1</label>
    </ligand>
</feature>
<comment type="subcellular location">
    <subcellularLocation>
        <location evidence="1">Secreted</location>
    </subcellularLocation>
</comment>
<feature type="binding site" evidence="10">
    <location>
        <position position="218"/>
    </location>
    <ligand>
        <name>Zn(2+)</name>
        <dbReference type="ChEBI" id="CHEBI:29105"/>
        <label>2</label>
    </ligand>
</feature>
<dbReference type="InterPro" id="IPR017064">
    <property type="entry name" value="ASM-like_Pdiesterase_prd"/>
</dbReference>
<dbReference type="InterPro" id="IPR045473">
    <property type="entry name" value="ASM_C"/>
</dbReference>
<dbReference type="STRING" id="225164.V4B2C8"/>
<dbReference type="OMA" id="HVIVLHT"/>
<feature type="binding site" evidence="10">
    <location>
        <position position="10"/>
    </location>
    <ligand>
        <name>Zn(2+)</name>
        <dbReference type="ChEBI" id="CHEBI:29105"/>
        <label>1</label>
    </ligand>
</feature>
<evidence type="ECO:0000256" key="9">
    <source>
        <dbReference type="ARBA" id="ARBA00023180"/>
    </source>
</evidence>
<evidence type="ECO:0000256" key="2">
    <source>
        <dbReference type="ARBA" id="ARBA00008234"/>
    </source>
</evidence>
<dbReference type="OrthoDB" id="348678at2759"/>
<evidence type="ECO:0000259" key="12">
    <source>
        <dbReference type="Pfam" id="PF00149"/>
    </source>
</evidence>
<keyword evidence="6" id="KW-0378">Hydrolase</keyword>
<name>V4B2C8_LOTGI</name>
<dbReference type="Gene3D" id="3.60.21.10">
    <property type="match status" value="1"/>
</dbReference>
<comment type="cofactor">
    <cofactor evidence="10">
        <name>Zn(2+)</name>
        <dbReference type="ChEBI" id="CHEBI:29105"/>
    </cofactor>
    <text evidence="10">Binds 2 Zn(2+) per subunit.</text>
</comment>
<feature type="domain" description="Calcineurin-like phosphoesterase" evidence="12">
    <location>
        <begin position="3"/>
        <end position="262"/>
    </location>
</feature>
<dbReference type="RefSeq" id="XP_009048581.1">
    <property type="nucleotide sequence ID" value="XM_009050333.1"/>
</dbReference>
<keyword evidence="3" id="KW-0964">Secreted</keyword>
<organism evidence="14 15">
    <name type="scientific">Lottia gigantea</name>
    <name type="common">Giant owl limpet</name>
    <dbReference type="NCBI Taxonomy" id="225164"/>
    <lineage>
        <taxon>Eukaryota</taxon>
        <taxon>Metazoa</taxon>
        <taxon>Spiralia</taxon>
        <taxon>Lophotrochozoa</taxon>
        <taxon>Mollusca</taxon>
        <taxon>Gastropoda</taxon>
        <taxon>Patellogastropoda</taxon>
        <taxon>Lottioidea</taxon>
        <taxon>Lottiidae</taxon>
        <taxon>Lottia</taxon>
    </lineage>
</organism>
<dbReference type="KEGG" id="lgi:LOTGIDRAFT_112062"/>
<evidence type="ECO:0000256" key="10">
    <source>
        <dbReference type="PIRSR" id="PIRSR036767-51"/>
    </source>
</evidence>
<evidence type="ECO:0000256" key="11">
    <source>
        <dbReference type="SAM" id="Phobius"/>
    </source>
</evidence>
<dbReference type="GO" id="GO:0005615">
    <property type="term" value="C:extracellular space"/>
    <property type="evidence" value="ECO:0007669"/>
    <property type="project" value="InterPro"/>
</dbReference>
<dbReference type="GO" id="GO:0004767">
    <property type="term" value="F:sphingomyelin phosphodiesterase activity"/>
    <property type="evidence" value="ECO:0007669"/>
    <property type="project" value="InterPro"/>
</dbReference>
<dbReference type="CDD" id="cd00842">
    <property type="entry name" value="MPP_ASMase"/>
    <property type="match status" value="1"/>
</dbReference>
<evidence type="ECO:0000256" key="8">
    <source>
        <dbReference type="ARBA" id="ARBA00023157"/>
    </source>
</evidence>
<dbReference type="GeneID" id="20230813"/>
<feature type="binding site" evidence="10">
    <location>
        <position position="261"/>
    </location>
    <ligand>
        <name>Zn(2+)</name>
        <dbReference type="ChEBI" id="CHEBI:29105"/>
        <label>1</label>
    </ligand>
</feature>
<reference evidence="14 15" key="1">
    <citation type="journal article" date="2013" name="Nature">
        <title>Insights into bilaterian evolution from three spiralian genomes.</title>
        <authorList>
            <person name="Simakov O."/>
            <person name="Marletaz F."/>
            <person name="Cho S.J."/>
            <person name="Edsinger-Gonzales E."/>
            <person name="Havlak P."/>
            <person name="Hellsten U."/>
            <person name="Kuo D.H."/>
            <person name="Larsson T."/>
            <person name="Lv J."/>
            <person name="Arendt D."/>
            <person name="Savage R."/>
            <person name="Osoegawa K."/>
            <person name="de Jong P."/>
            <person name="Grimwood J."/>
            <person name="Chapman J.A."/>
            <person name="Shapiro H."/>
            <person name="Aerts A."/>
            <person name="Otillar R.P."/>
            <person name="Terry A.Y."/>
            <person name="Boore J.L."/>
            <person name="Grigoriev I.V."/>
            <person name="Lindberg D.R."/>
            <person name="Seaver E.C."/>
            <person name="Weisblat D.A."/>
            <person name="Putnam N.H."/>
            <person name="Rokhsar D.S."/>
        </authorList>
    </citation>
    <scope>NUCLEOTIDE SEQUENCE [LARGE SCALE GENOMIC DNA]</scope>
</reference>
<keyword evidence="11" id="KW-1133">Transmembrane helix</keyword>
<sequence>GYFWQVTDFHYDSRYSVNGVPSQMCHQGQVDKGADKLGQFGNYLCDAPWKLITSAIEGMKSIHDSPDFILWTGDSIPHVNNSDLNLPEVYTIIGNVTDKLIEVFPNTTIFPVLGNHDAYPSNQMVPGATTGYYTGILQNSRWTKLLGSNQQTQFENGGYYSVLIQSGLKLLGLNTNLYYDQNKLVADIQDPAGQLEWMEQQLEDSRTNKQKVVYIISHVPPGAFERVKNIAWFYPQFNQQYIKLLLKYTDLIVGQFYGHEHTDSFRILLNEKNQAVSSLFLAPAVTPWKSTLPGVGANNPGIRLYMYRKDTGAVLDFQQYFLNLTKANSENQGNWELEYQATSEFTLSDTSVSELDRLVQSFHNDEFLFNKYLLINSVSQDTNPNCTGDCKHQQICAIRYIDFDMFSQCITGNRITTQQPYHTTRKHHHRKEVPEYMLYVIGTMGGVILIMTIVFACFCVSNRKKRIPYKYAPINPRIN</sequence>